<evidence type="ECO:0000313" key="1">
    <source>
        <dbReference type="EMBL" id="ERN05427.1"/>
    </source>
</evidence>
<protein>
    <submittedName>
        <fullName evidence="1">Uncharacterized protein</fullName>
    </submittedName>
</protein>
<dbReference type="HOGENOM" id="CLU_2323520_0_0_1"/>
<organism evidence="1 2">
    <name type="scientific">Amborella trichopoda</name>
    <dbReference type="NCBI Taxonomy" id="13333"/>
    <lineage>
        <taxon>Eukaryota</taxon>
        <taxon>Viridiplantae</taxon>
        <taxon>Streptophyta</taxon>
        <taxon>Embryophyta</taxon>
        <taxon>Tracheophyta</taxon>
        <taxon>Spermatophyta</taxon>
        <taxon>Magnoliopsida</taxon>
        <taxon>Amborellales</taxon>
        <taxon>Amborellaceae</taxon>
        <taxon>Amborella</taxon>
    </lineage>
</organism>
<dbReference type="AlphaFoldDB" id="W1P6C1"/>
<keyword evidence="2" id="KW-1185">Reference proteome</keyword>
<evidence type="ECO:0000313" key="2">
    <source>
        <dbReference type="Proteomes" id="UP000017836"/>
    </source>
</evidence>
<name>W1P6C1_AMBTC</name>
<gene>
    <name evidence="1" type="ORF">AMTR_s00007p00233880</name>
</gene>
<dbReference type="Gramene" id="ERN05427">
    <property type="protein sequence ID" value="ERN05427"/>
    <property type="gene ID" value="AMTR_s00007p00233880"/>
</dbReference>
<dbReference type="Proteomes" id="UP000017836">
    <property type="component" value="Unassembled WGS sequence"/>
</dbReference>
<reference evidence="2" key="1">
    <citation type="journal article" date="2013" name="Science">
        <title>The Amborella genome and the evolution of flowering plants.</title>
        <authorList>
            <consortium name="Amborella Genome Project"/>
        </authorList>
    </citation>
    <scope>NUCLEOTIDE SEQUENCE [LARGE SCALE GENOMIC DNA]</scope>
</reference>
<dbReference type="EMBL" id="KI394011">
    <property type="protein sequence ID" value="ERN05427.1"/>
    <property type="molecule type" value="Genomic_DNA"/>
</dbReference>
<proteinExistence type="predicted"/>
<accession>W1P6C1</accession>
<sequence length="99" mass="10994">MEKAMRTTRYLPVFPLGNSILLSHQAPQAPVPTMNPLVTPIIRDKNTAPGKDWINGSSISGKRDTRRAPNIRIHNLGTLFSPRMRLLGTPLCFFGLPIC</sequence>